<reference evidence="18 19" key="1">
    <citation type="journal article" date="2014" name="Genome Announc.">
        <title>Draft Genome Sequence of the Antitrypanosomally Active Sponge-Associated Bacterium Actinokineospora sp. Strain EG49.</title>
        <authorList>
            <person name="Harjes J."/>
            <person name="Ryu T."/>
            <person name="Abdelmohsen U.R."/>
            <person name="Moitinho-Silva L."/>
            <person name="Horn H."/>
            <person name="Ravasi T."/>
            <person name="Hentschel U."/>
        </authorList>
    </citation>
    <scope>NUCLEOTIDE SEQUENCE [LARGE SCALE GENOMIC DNA]</scope>
    <source>
        <strain evidence="18 19">EG49</strain>
    </source>
</reference>
<feature type="binding site" evidence="15">
    <location>
        <position position="308"/>
    </location>
    <ligand>
        <name>Mg(2+)</name>
        <dbReference type="ChEBI" id="CHEBI:18420"/>
        <label>1</label>
    </ligand>
</feature>
<dbReference type="PANTHER" id="PTHR23132:SF25">
    <property type="entry name" value="D-ALANINE--D-ALANINE LIGASE A"/>
    <property type="match status" value="1"/>
</dbReference>
<sequence length="364" mass="38165">MASSKIRVAVVFGGRSTEHAVSCVSAASALANLDPDRFEVVPVGITREGAWVLGPSDPGALRIEGRTLPTITGGTAVTLPADPGSVGLVVLEPGRAGEVLTGVDVVFPMLHGAYGEDGTIQGLLEMVGVPYVGPGVLASAVAMDKGYTKKLLEAEGLPVGRYVELRRGATTLTGQERDRLGLPVFVKPARAGSSTGISRITSWVDLDAAIAAAREVDPKVLVEAGVVGREVECGVLEFPDGRVEASVPAEVRLVDDSVDWYDFDAKYLDDVAELDIPAKLDDEVSERLRAMAVDAFRALDCQGLARVDFFVGAGGELTVNEVNTMPGFTPTSAYPKMWAVTGLDYPALLATLVDTAVARGTGLR</sequence>
<feature type="binding site" evidence="15">
    <location>
        <position position="321"/>
    </location>
    <ligand>
        <name>Mg(2+)</name>
        <dbReference type="ChEBI" id="CHEBI:18420"/>
        <label>2</label>
    </ligand>
</feature>
<dbReference type="OrthoDB" id="9813261at2"/>
<dbReference type="GO" id="GO:0008360">
    <property type="term" value="P:regulation of cell shape"/>
    <property type="evidence" value="ECO:0007669"/>
    <property type="project" value="UniProtKB-KW"/>
</dbReference>
<evidence type="ECO:0000256" key="16">
    <source>
        <dbReference type="PROSITE-ProRule" id="PRU00409"/>
    </source>
</evidence>
<dbReference type="AlphaFoldDB" id="W7INL6"/>
<evidence type="ECO:0000256" key="9">
    <source>
        <dbReference type="ARBA" id="ARBA00022984"/>
    </source>
</evidence>
<dbReference type="InterPro" id="IPR011761">
    <property type="entry name" value="ATP-grasp"/>
</dbReference>
<dbReference type="GO" id="GO:0009252">
    <property type="term" value="P:peptidoglycan biosynthetic process"/>
    <property type="evidence" value="ECO:0007669"/>
    <property type="project" value="UniProtKB-UniRule"/>
</dbReference>
<keyword evidence="9 12" id="KW-0573">Peptidoglycan synthesis</keyword>
<evidence type="ECO:0000256" key="13">
    <source>
        <dbReference type="PIRSR" id="PIRSR039102-1"/>
    </source>
</evidence>
<dbReference type="Pfam" id="PF07478">
    <property type="entry name" value="Dala_Dala_lig_C"/>
    <property type="match status" value="1"/>
</dbReference>
<keyword evidence="4 15" id="KW-0479">Metal-binding</keyword>
<accession>W7INL6</accession>
<feature type="active site" evidence="13">
    <location>
        <position position="332"/>
    </location>
</feature>
<dbReference type="GO" id="GO:0071555">
    <property type="term" value="P:cell wall organization"/>
    <property type="evidence" value="ECO:0007669"/>
    <property type="project" value="UniProtKB-KW"/>
</dbReference>
<dbReference type="PROSITE" id="PS50975">
    <property type="entry name" value="ATP_GRASP"/>
    <property type="match status" value="1"/>
</dbReference>
<dbReference type="PANTHER" id="PTHR23132">
    <property type="entry name" value="D-ALANINE--D-ALANINE LIGASE"/>
    <property type="match status" value="1"/>
</dbReference>
<feature type="active site" evidence="13">
    <location>
        <position position="193"/>
    </location>
</feature>
<evidence type="ECO:0000256" key="6">
    <source>
        <dbReference type="ARBA" id="ARBA00022840"/>
    </source>
</evidence>
<dbReference type="PROSITE" id="PS00843">
    <property type="entry name" value="DALA_DALA_LIGASE_1"/>
    <property type="match status" value="1"/>
</dbReference>
<feature type="active site" evidence="13">
    <location>
        <position position="18"/>
    </location>
</feature>
<dbReference type="InterPro" id="IPR005905">
    <property type="entry name" value="D_ala_D_ala"/>
</dbReference>
<dbReference type="STRING" id="909613.UO65_2232"/>
<protein>
    <recommendedName>
        <fullName evidence="12">D-alanine--D-alanine ligase</fullName>
        <ecNumber evidence="12">6.3.2.4</ecNumber>
    </recommendedName>
    <alternativeName>
        <fullName evidence="12">D-Ala-D-Ala ligase</fullName>
    </alternativeName>
    <alternativeName>
        <fullName evidence="12">D-alanylalanine synthetase</fullName>
    </alternativeName>
</protein>
<evidence type="ECO:0000256" key="15">
    <source>
        <dbReference type="PIRSR" id="PIRSR039102-3"/>
    </source>
</evidence>
<dbReference type="Gene3D" id="3.30.1490.20">
    <property type="entry name" value="ATP-grasp fold, A domain"/>
    <property type="match status" value="1"/>
</dbReference>
<keyword evidence="12" id="KW-0963">Cytoplasm</keyword>
<dbReference type="GO" id="GO:0005829">
    <property type="term" value="C:cytosol"/>
    <property type="evidence" value="ECO:0007669"/>
    <property type="project" value="TreeGrafter"/>
</dbReference>
<dbReference type="InterPro" id="IPR000291">
    <property type="entry name" value="D-Ala_lig_Van_CS"/>
</dbReference>
<feature type="binding site" evidence="14">
    <location>
        <position position="145"/>
    </location>
    <ligand>
        <name>ATP</name>
        <dbReference type="ChEBI" id="CHEBI:30616"/>
    </ligand>
</feature>
<feature type="binding site" evidence="14">
    <location>
        <begin position="223"/>
        <end position="230"/>
    </location>
    <ligand>
        <name>ATP</name>
        <dbReference type="ChEBI" id="CHEBI:30616"/>
    </ligand>
</feature>
<comment type="caution">
    <text evidence="18">The sequence shown here is derived from an EMBL/GenBank/DDBJ whole genome shotgun (WGS) entry which is preliminary data.</text>
</comment>
<dbReference type="PIRSF" id="PIRSF039102">
    <property type="entry name" value="Ddl/VanB"/>
    <property type="match status" value="1"/>
</dbReference>
<comment type="subcellular location">
    <subcellularLocation>
        <location evidence="12">Cytoplasm</location>
    </subcellularLocation>
</comment>
<evidence type="ECO:0000256" key="5">
    <source>
        <dbReference type="ARBA" id="ARBA00022741"/>
    </source>
</evidence>
<dbReference type="Gene3D" id="3.40.50.20">
    <property type="match status" value="1"/>
</dbReference>
<dbReference type="SUPFAM" id="SSF56059">
    <property type="entry name" value="Glutathione synthetase ATP-binding domain-like"/>
    <property type="match status" value="1"/>
</dbReference>
<dbReference type="RefSeq" id="WP_035281349.1">
    <property type="nucleotide sequence ID" value="NZ_AYXG01000078.1"/>
</dbReference>
<comment type="similarity">
    <text evidence="2 12">Belongs to the D-alanine--D-alanine ligase family.</text>
</comment>
<dbReference type="eggNOG" id="COG1181">
    <property type="taxonomic scope" value="Bacteria"/>
</dbReference>
<dbReference type="InterPro" id="IPR011127">
    <property type="entry name" value="Dala_Dala_lig_N"/>
</dbReference>
<dbReference type="PROSITE" id="PS00844">
    <property type="entry name" value="DALA_DALA_LIGASE_2"/>
    <property type="match status" value="1"/>
</dbReference>
<feature type="binding site" evidence="15">
    <location>
        <position position="323"/>
    </location>
    <ligand>
        <name>Mg(2+)</name>
        <dbReference type="ChEBI" id="CHEBI:18420"/>
        <label>2</label>
    </ligand>
</feature>
<dbReference type="InterPro" id="IPR011095">
    <property type="entry name" value="Dala_Dala_lig_C"/>
</dbReference>
<evidence type="ECO:0000256" key="4">
    <source>
        <dbReference type="ARBA" id="ARBA00022723"/>
    </source>
</evidence>
<dbReference type="GO" id="GO:0005524">
    <property type="term" value="F:ATP binding"/>
    <property type="evidence" value="ECO:0007669"/>
    <property type="project" value="UniProtKB-UniRule"/>
</dbReference>
<dbReference type="PATRIC" id="fig|909613.9.peg.2239"/>
<keyword evidence="3 12" id="KW-0436">Ligase</keyword>
<dbReference type="GO" id="GO:0008716">
    <property type="term" value="F:D-alanine-D-alanine ligase activity"/>
    <property type="evidence" value="ECO:0007669"/>
    <property type="project" value="UniProtKB-UniRule"/>
</dbReference>
<gene>
    <name evidence="12" type="primary">ddl</name>
    <name evidence="18" type="ORF">UO65_2232</name>
</gene>
<dbReference type="FunFam" id="3.30.470.20:FF:000008">
    <property type="entry name" value="D-alanine--D-alanine ligase"/>
    <property type="match status" value="1"/>
</dbReference>
<evidence type="ECO:0000256" key="12">
    <source>
        <dbReference type="HAMAP-Rule" id="MF_00047"/>
    </source>
</evidence>
<keyword evidence="10 15" id="KW-0464">Manganese</keyword>
<dbReference type="Proteomes" id="UP000019277">
    <property type="component" value="Unassembled WGS sequence"/>
</dbReference>
<comment type="pathway">
    <text evidence="12">Cell wall biogenesis; peptidoglycan biosynthesis.</text>
</comment>
<dbReference type="HAMAP" id="MF_00047">
    <property type="entry name" value="Dala_Dala_lig"/>
    <property type="match status" value="1"/>
</dbReference>
<keyword evidence="11 12" id="KW-0961">Cell wall biogenesis/degradation</keyword>
<evidence type="ECO:0000313" key="19">
    <source>
        <dbReference type="Proteomes" id="UP000019277"/>
    </source>
</evidence>
<evidence type="ECO:0000256" key="8">
    <source>
        <dbReference type="ARBA" id="ARBA00022960"/>
    </source>
</evidence>
<feature type="binding site" evidence="14">
    <location>
        <begin position="320"/>
        <end position="321"/>
    </location>
    <ligand>
        <name>ATP</name>
        <dbReference type="ChEBI" id="CHEBI:30616"/>
    </ligand>
</feature>
<evidence type="ECO:0000256" key="10">
    <source>
        <dbReference type="ARBA" id="ARBA00023211"/>
    </source>
</evidence>
<evidence type="ECO:0000256" key="14">
    <source>
        <dbReference type="PIRSR" id="PIRSR039102-2"/>
    </source>
</evidence>
<comment type="catalytic activity">
    <reaction evidence="12">
        <text>2 D-alanine + ATP = D-alanyl-D-alanine + ADP + phosphate + H(+)</text>
        <dbReference type="Rhea" id="RHEA:11224"/>
        <dbReference type="ChEBI" id="CHEBI:15378"/>
        <dbReference type="ChEBI" id="CHEBI:30616"/>
        <dbReference type="ChEBI" id="CHEBI:43474"/>
        <dbReference type="ChEBI" id="CHEBI:57416"/>
        <dbReference type="ChEBI" id="CHEBI:57822"/>
        <dbReference type="ChEBI" id="CHEBI:456216"/>
        <dbReference type="EC" id="6.3.2.4"/>
    </reaction>
</comment>
<keyword evidence="8 12" id="KW-0133">Cell shape</keyword>
<feature type="binding site" evidence="14">
    <location>
        <begin position="185"/>
        <end position="187"/>
    </location>
    <ligand>
        <name>ATP</name>
        <dbReference type="ChEBI" id="CHEBI:30616"/>
    </ligand>
</feature>
<dbReference type="InterPro" id="IPR016185">
    <property type="entry name" value="PreATP-grasp_dom_sf"/>
</dbReference>
<dbReference type="Gene3D" id="3.30.470.20">
    <property type="entry name" value="ATP-grasp fold, B domain"/>
    <property type="match status" value="1"/>
</dbReference>
<comment type="cofactor">
    <cofactor evidence="15">
        <name>Mg(2+)</name>
        <dbReference type="ChEBI" id="CHEBI:18420"/>
    </cofactor>
    <cofactor evidence="15">
        <name>Mn(2+)</name>
        <dbReference type="ChEBI" id="CHEBI:29035"/>
    </cofactor>
    <text evidence="15">Binds 2 magnesium or manganese ions per subunit.</text>
</comment>
<evidence type="ECO:0000313" key="18">
    <source>
        <dbReference type="EMBL" id="EWC62485.1"/>
    </source>
</evidence>
<dbReference type="InterPro" id="IPR013815">
    <property type="entry name" value="ATP_grasp_subdomain_1"/>
</dbReference>
<feature type="binding site" evidence="14">
    <location>
        <begin position="193"/>
        <end position="194"/>
    </location>
    <ligand>
        <name>ATP</name>
        <dbReference type="ChEBI" id="CHEBI:30616"/>
    </ligand>
</feature>
<feature type="binding site" evidence="15">
    <location>
        <position position="321"/>
    </location>
    <ligand>
        <name>Mg(2+)</name>
        <dbReference type="ChEBI" id="CHEBI:18420"/>
        <label>1</label>
    </ligand>
</feature>
<evidence type="ECO:0000256" key="3">
    <source>
        <dbReference type="ARBA" id="ARBA00022598"/>
    </source>
</evidence>
<dbReference type="NCBIfam" id="TIGR01205">
    <property type="entry name" value="D_ala_D_alaTIGR"/>
    <property type="match status" value="1"/>
</dbReference>
<dbReference type="Pfam" id="PF01820">
    <property type="entry name" value="Dala_Dala_lig_N"/>
    <property type="match status" value="1"/>
</dbReference>
<dbReference type="NCBIfam" id="NF002528">
    <property type="entry name" value="PRK01966.1-4"/>
    <property type="match status" value="1"/>
</dbReference>
<keyword evidence="5 14" id="KW-0547">Nucleotide-binding</keyword>
<comment type="cofactor">
    <cofactor evidence="1">
        <name>Mn(2+)</name>
        <dbReference type="ChEBI" id="CHEBI:29035"/>
    </cofactor>
</comment>
<dbReference type="GO" id="GO:0046872">
    <property type="term" value="F:metal ion binding"/>
    <property type="evidence" value="ECO:0007669"/>
    <property type="project" value="UniProtKB-KW"/>
</dbReference>
<proteinExistence type="inferred from homology"/>
<comment type="function">
    <text evidence="12">Cell wall formation.</text>
</comment>
<evidence type="ECO:0000256" key="7">
    <source>
        <dbReference type="ARBA" id="ARBA00022842"/>
    </source>
</evidence>
<evidence type="ECO:0000256" key="11">
    <source>
        <dbReference type="ARBA" id="ARBA00023316"/>
    </source>
</evidence>
<evidence type="ECO:0000256" key="2">
    <source>
        <dbReference type="ARBA" id="ARBA00010871"/>
    </source>
</evidence>
<evidence type="ECO:0000256" key="1">
    <source>
        <dbReference type="ARBA" id="ARBA00001936"/>
    </source>
</evidence>
<dbReference type="EMBL" id="AYXG01000078">
    <property type="protein sequence ID" value="EWC62485.1"/>
    <property type="molecule type" value="Genomic_DNA"/>
</dbReference>
<keyword evidence="7 15" id="KW-0460">Magnesium</keyword>
<dbReference type="SUPFAM" id="SSF52440">
    <property type="entry name" value="PreATP-grasp domain"/>
    <property type="match status" value="1"/>
</dbReference>
<dbReference type="UniPathway" id="UPA00219"/>
<name>W7INL6_9PSEU</name>
<organism evidence="18 19">
    <name type="scientific">Actinokineospora spheciospongiae</name>
    <dbReference type="NCBI Taxonomy" id="909613"/>
    <lineage>
        <taxon>Bacteria</taxon>
        <taxon>Bacillati</taxon>
        <taxon>Actinomycetota</taxon>
        <taxon>Actinomycetes</taxon>
        <taxon>Pseudonocardiales</taxon>
        <taxon>Pseudonocardiaceae</taxon>
        <taxon>Actinokineospora</taxon>
    </lineage>
</organism>
<evidence type="ECO:0000259" key="17">
    <source>
        <dbReference type="PROSITE" id="PS50975"/>
    </source>
</evidence>
<keyword evidence="6 16" id="KW-0067">ATP-binding</keyword>
<dbReference type="EC" id="6.3.2.4" evidence="12"/>
<feature type="domain" description="ATP-grasp" evidence="17">
    <location>
        <begin position="149"/>
        <end position="354"/>
    </location>
</feature>
<keyword evidence="19" id="KW-1185">Reference proteome</keyword>